<name>A0A9W6BP79_9CHLO</name>
<evidence type="ECO:0000313" key="2">
    <source>
        <dbReference type="EMBL" id="GLC55742.1"/>
    </source>
</evidence>
<dbReference type="Proteomes" id="UP001165080">
    <property type="component" value="Unassembled WGS sequence"/>
</dbReference>
<accession>A0A9W6BP79</accession>
<keyword evidence="3" id="KW-1185">Reference proteome</keyword>
<protein>
    <submittedName>
        <fullName evidence="2">Uncharacterized protein</fullName>
    </submittedName>
</protein>
<evidence type="ECO:0000256" key="1">
    <source>
        <dbReference type="SAM" id="MobiDB-lite"/>
    </source>
</evidence>
<sequence length="258" mass="27468">PSRPSTPAPTHRTNPTTGTYRPPSKPPPLPPLLPPSPTPHLRPSAAVPCLLPPPLLLHRSRAPAYTCITPSTQASLRDKALRDLAATQELEAANERREAAAARVNLNAPMQTGGGATGSGTGRGVDTRAYVWVDPRGRNLGPVGAAAAAPGGATGTGTGTGTGELAASWSGRRPRLTERQAAAMSLNTTERSMNLWKKINPGCVEETNRTPLSTFKAHFGPKAECPEADKVDKTYHYQKTDFSEYTEVKLKLMNHLKS</sequence>
<gene>
    <name evidence="2" type="primary">PLESTBF000503</name>
    <name evidence="2" type="ORF">PLESTB_001023900</name>
</gene>
<dbReference type="AlphaFoldDB" id="A0A9W6BP79"/>
<dbReference type="EMBL" id="BRXU01000014">
    <property type="protein sequence ID" value="GLC55742.1"/>
    <property type="molecule type" value="Genomic_DNA"/>
</dbReference>
<comment type="caution">
    <text evidence="2">The sequence shown here is derived from an EMBL/GenBank/DDBJ whole genome shotgun (WGS) entry which is preliminary data.</text>
</comment>
<reference evidence="2 3" key="1">
    <citation type="journal article" date="2023" name="Commun. Biol.">
        <title>Reorganization of the ancestral sex-determining regions during the evolution of trioecy in Pleodorina starrii.</title>
        <authorList>
            <person name="Takahashi K."/>
            <person name="Suzuki S."/>
            <person name="Kawai-Toyooka H."/>
            <person name="Yamamoto K."/>
            <person name="Hamaji T."/>
            <person name="Ootsuki R."/>
            <person name="Yamaguchi H."/>
            <person name="Kawachi M."/>
            <person name="Higashiyama T."/>
            <person name="Nozaki H."/>
        </authorList>
    </citation>
    <scope>NUCLEOTIDE SEQUENCE [LARGE SCALE GENOMIC DNA]</scope>
    <source>
        <strain evidence="2 3">NIES-4479</strain>
    </source>
</reference>
<feature type="compositionally biased region" description="Pro residues" evidence="1">
    <location>
        <begin position="23"/>
        <end position="40"/>
    </location>
</feature>
<feature type="non-terminal residue" evidence="2">
    <location>
        <position position="1"/>
    </location>
</feature>
<feature type="region of interest" description="Disordered" evidence="1">
    <location>
        <begin position="1"/>
        <end position="40"/>
    </location>
</feature>
<organism evidence="2 3">
    <name type="scientific">Pleodorina starrii</name>
    <dbReference type="NCBI Taxonomy" id="330485"/>
    <lineage>
        <taxon>Eukaryota</taxon>
        <taxon>Viridiplantae</taxon>
        <taxon>Chlorophyta</taxon>
        <taxon>core chlorophytes</taxon>
        <taxon>Chlorophyceae</taxon>
        <taxon>CS clade</taxon>
        <taxon>Chlamydomonadales</taxon>
        <taxon>Volvocaceae</taxon>
        <taxon>Pleodorina</taxon>
    </lineage>
</organism>
<proteinExistence type="predicted"/>
<evidence type="ECO:0000313" key="3">
    <source>
        <dbReference type="Proteomes" id="UP001165080"/>
    </source>
</evidence>